<dbReference type="GO" id="GO:0005737">
    <property type="term" value="C:cytoplasm"/>
    <property type="evidence" value="ECO:0007669"/>
    <property type="project" value="TreeGrafter"/>
</dbReference>
<sequence length="381" mass="40361">MPGFATRAIHAGQAFDPRTGAVNPPVYQTSTFVQERVGGLREGYEYTRGTNPTRDVLQELVADLEGGAQGLSFASGLAAEDATLRALLAPGDHVLMGNDVYGGTHRLVRKILAPWGLQLSTVEMTDLDAVRAAIRPETRMLWLETPSNPLMKVTDVEAVAALGHEHGLTVVVDNTFASPALQTPIALGADVVVHSATKYLGGHSDVLGGVVVTATEEAGEKIQFLQFAAGAVSAPWEVFLTIRGIKTLALRMERHSSNAAAIARTLVDHPAVERVYYPGLPDHPGHEIAARQMSGFGGMVSLALAGGAAAARRFAESTSLFQLAESLGGVESLVNYPAEMTHASVRGTELEVADNIIRLSTGIEDEADLVTDVQQALERLG</sequence>
<comment type="catalytic activity">
    <reaction evidence="4">
        <text>O-succinyl-L-homoserine + L-cysteine = L,L-cystathionine + succinate + H(+)</text>
        <dbReference type="Rhea" id="RHEA:20397"/>
        <dbReference type="ChEBI" id="CHEBI:15378"/>
        <dbReference type="ChEBI" id="CHEBI:30031"/>
        <dbReference type="ChEBI" id="CHEBI:35235"/>
        <dbReference type="ChEBI" id="CHEBI:57661"/>
        <dbReference type="ChEBI" id="CHEBI:58161"/>
        <dbReference type="EC" id="2.5.1.48"/>
    </reaction>
</comment>
<dbReference type="InterPro" id="IPR015424">
    <property type="entry name" value="PyrdxlP-dep_Trfase"/>
</dbReference>
<evidence type="ECO:0000313" key="11">
    <source>
        <dbReference type="Proteomes" id="UP000253790"/>
    </source>
</evidence>
<dbReference type="RefSeq" id="WP_114927977.1">
    <property type="nucleotide sequence ID" value="NZ_CP031229.1"/>
</dbReference>
<dbReference type="EC" id="2.5.1.48" evidence="5"/>
<dbReference type="GO" id="GO:0019346">
    <property type="term" value="P:transsulfuration"/>
    <property type="evidence" value="ECO:0007669"/>
    <property type="project" value="InterPro"/>
</dbReference>
<dbReference type="PIRSF" id="PIRSF001434">
    <property type="entry name" value="CGS"/>
    <property type="match status" value="1"/>
</dbReference>
<dbReference type="InterPro" id="IPR015421">
    <property type="entry name" value="PyrdxlP-dep_Trfase_major"/>
</dbReference>
<dbReference type="GO" id="GO:0019343">
    <property type="term" value="P:cysteine biosynthetic process via cystathionine"/>
    <property type="evidence" value="ECO:0007669"/>
    <property type="project" value="TreeGrafter"/>
</dbReference>
<accession>A0A345NMF4</accession>
<dbReference type="GO" id="GO:0030170">
    <property type="term" value="F:pyridoxal phosphate binding"/>
    <property type="evidence" value="ECO:0007669"/>
    <property type="project" value="InterPro"/>
</dbReference>
<dbReference type="AlphaFoldDB" id="A0A345NMF4"/>
<dbReference type="InterPro" id="IPR015422">
    <property type="entry name" value="PyrdxlP-dep_Trfase_small"/>
</dbReference>
<dbReference type="InterPro" id="IPR054542">
    <property type="entry name" value="Cys_met_metab_PP"/>
</dbReference>
<reference evidence="10 11" key="1">
    <citation type="submission" date="2018-07" db="EMBL/GenBank/DDBJ databases">
        <title>Complete genome sequencing of Ornithinimicrobium sp. AMA3305.</title>
        <authorList>
            <person name="Bae J.-W."/>
        </authorList>
    </citation>
    <scope>NUCLEOTIDE SEQUENCE [LARGE SCALE GENOMIC DNA]</scope>
    <source>
        <strain evidence="10 11">AMA3305</strain>
    </source>
</reference>
<gene>
    <name evidence="10" type="ORF">DV701_08790</name>
</gene>
<dbReference type="FunFam" id="3.90.1150.10:FF:000008">
    <property type="entry name" value="Cystathionine gamma-synthase"/>
    <property type="match status" value="1"/>
</dbReference>
<dbReference type="Pfam" id="PF01053">
    <property type="entry name" value="Cys_Met_Meta_PP"/>
    <property type="match status" value="1"/>
</dbReference>
<evidence type="ECO:0000256" key="9">
    <source>
        <dbReference type="RuleBase" id="RU362118"/>
    </source>
</evidence>
<dbReference type="EMBL" id="CP031229">
    <property type="protein sequence ID" value="AXH96212.1"/>
    <property type="molecule type" value="Genomic_DNA"/>
</dbReference>
<dbReference type="OrthoDB" id="9780685at2"/>
<protein>
    <recommendedName>
        <fullName evidence="6">Cystathionine gamma-synthase</fullName>
        <ecNumber evidence="5">2.5.1.48</ecNumber>
    </recommendedName>
    <alternativeName>
        <fullName evidence="7">O-succinylhomoserine (thiol)-lyase</fullName>
    </alternativeName>
</protein>
<dbReference type="PROSITE" id="PS00868">
    <property type="entry name" value="CYS_MET_METAB_PP"/>
    <property type="match status" value="1"/>
</dbReference>
<dbReference type="PANTHER" id="PTHR11808">
    <property type="entry name" value="TRANS-SULFURATION ENZYME FAMILY MEMBER"/>
    <property type="match status" value="1"/>
</dbReference>
<dbReference type="Gene3D" id="3.40.640.10">
    <property type="entry name" value="Type I PLP-dependent aspartate aminotransferase-like (Major domain)"/>
    <property type="match status" value="1"/>
</dbReference>
<dbReference type="NCBIfam" id="NF005871">
    <property type="entry name" value="PRK07811.1"/>
    <property type="match status" value="1"/>
</dbReference>
<evidence type="ECO:0000256" key="5">
    <source>
        <dbReference type="ARBA" id="ARBA00066530"/>
    </source>
</evidence>
<dbReference type="Proteomes" id="UP000253790">
    <property type="component" value="Chromosome"/>
</dbReference>
<dbReference type="InterPro" id="IPR000277">
    <property type="entry name" value="Cys/Met-Metab_PyrdxlP-dep_enz"/>
</dbReference>
<evidence type="ECO:0000256" key="1">
    <source>
        <dbReference type="ARBA" id="ARBA00001933"/>
    </source>
</evidence>
<proteinExistence type="inferred from homology"/>
<evidence type="ECO:0000256" key="4">
    <source>
        <dbReference type="ARBA" id="ARBA00051441"/>
    </source>
</evidence>
<evidence type="ECO:0000256" key="2">
    <source>
        <dbReference type="ARBA" id="ARBA00009077"/>
    </source>
</evidence>
<comment type="cofactor">
    <cofactor evidence="1 9">
        <name>pyridoxal 5'-phosphate</name>
        <dbReference type="ChEBI" id="CHEBI:597326"/>
    </cofactor>
</comment>
<evidence type="ECO:0000256" key="8">
    <source>
        <dbReference type="PIRSR" id="PIRSR001434-2"/>
    </source>
</evidence>
<keyword evidence="3 8" id="KW-0663">Pyridoxal phosphate</keyword>
<evidence type="ECO:0000313" key="10">
    <source>
        <dbReference type="EMBL" id="AXH96212.1"/>
    </source>
</evidence>
<keyword evidence="11" id="KW-1185">Reference proteome</keyword>
<keyword evidence="10" id="KW-0808">Transferase</keyword>
<dbReference type="CDD" id="cd00614">
    <property type="entry name" value="CGS_like"/>
    <property type="match status" value="1"/>
</dbReference>
<dbReference type="GO" id="GO:0004123">
    <property type="term" value="F:cystathionine gamma-lyase activity"/>
    <property type="evidence" value="ECO:0007669"/>
    <property type="project" value="TreeGrafter"/>
</dbReference>
<feature type="modified residue" description="N6-(pyridoxal phosphate)lysine" evidence="8">
    <location>
        <position position="198"/>
    </location>
</feature>
<evidence type="ECO:0000256" key="7">
    <source>
        <dbReference type="ARBA" id="ARBA00083849"/>
    </source>
</evidence>
<dbReference type="SUPFAM" id="SSF53383">
    <property type="entry name" value="PLP-dependent transferases"/>
    <property type="match status" value="1"/>
</dbReference>
<dbReference type="Gene3D" id="3.90.1150.10">
    <property type="entry name" value="Aspartate Aminotransferase, domain 1"/>
    <property type="match status" value="1"/>
</dbReference>
<dbReference type="FunFam" id="3.40.640.10:FF:000009">
    <property type="entry name" value="Cystathionine gamma-synthase homolog"/>
    <property type="match status" value="1"/>
</dbReference>
<evidence type="ECO:0000256" key="6">
    <source>
        <dbReference type="ARBA" id="ARBA00068008"/>
    </source>
</evidence>
<dbReference type="PANTHER" id="PTHR11808:SF15">
    <property type="entry name" value="CYSTATHIONINE GAMMA-LYASE"/>
    <property type="match status" value="1"/>
</dbReference>
<name>A0A345NMF4_9MICO</name>
<comment type="similarity">
    <text evidence="2 9">Belongs to the trans-sulfuration enzymes family.</text>
</comment>
<organism evidence="10 11">
    <name type="scientific">Ornithinimicrobium avium</name>
    <dbReference type="NCBI Taxonomy" id="2283195"/>
    <lineage>
        <taxon>Bacteria</taxon>
        <taxon>Bacillati</taxon>
        <taxon>Actinomycetota</taxon>
        <taxon>Actinomycetes</taxon>
        <taxon>Micrococcales</taxon>
        <taxon>Ornithinimicrobiaceae</taxon>
        <taxon>Ornithinimicrobium</taxon>
    </lineage>
</organism>
<dbReference type="GO" id="GO:0003962">
    <property type="term" value="F:cystathionine gamma-synthase activity"/>
    <property type="evidence" value="ECO:0007669"/>
    <property type="project" value="UniProtKB-EC"/>
</dbReference>
<evidence type="ECO:0000256" key="3">
    <source>
        <dbReference type="ARBA" id="ARBA00022898"/>
    </source>
</evidence>
<dbReference type="KEGG" id="orn:DV701_08790"/>